<comment type="caution">
    <text evidence="6">The sequence shown here is derived from an EMBL/GenBank/DDBJ whole genome shotgun (WGS) entry which is preliminary data.</text>
</comment>
<dbReference type="PROSITE" id="PS00653">
    <property type="entry name" value="GLYCOSYL_HYDROL_F1_2"/>
    <property type="match status" value="1"/>
</dbReference>
<evidence type="ECO:0000256" key="4">
    <source>
        <dbReference type="RuleBase" id="RU003690"/>
    </source>
</evidence>
<dbReference type="GO" id="GO:0005975">
    <property type="term" value="P:carbohydrate metabolic process"/>
    <property type="evidence" value="ECO:0007669"/>
    <property type="project" value="InterPro"/>
</dbReference>
<dbReference type="PRINTS" id="PR00131">
    <property type="entry name" value="GLHYDRLASE1"/>
</dbReference>
<evidence type="ECO:0000313" key="6">
    <source>
        <dbReference type="EMBL" id="CAA3012392.1"/>
    </source>
</evidence>
<feature type="non-terminal residue" evidence="6">
    <location>
        <position position="477"/>
    </location>
</feature>
<proteinExistence type="inferred from homology"/>
<dbReference type="OrthoDB" id="65569at2759"/>
<dbReference type="InterPro" id="IPR017853">
    <property type="entry name" value="GH"/>
</dbReference>
<evidence type="ECO:0000256" key="2">
    <source>
        <dbReference type="ARBA" id="ARBA00022801"/>
    </source>
</evidence>
<evidence type="ECO:0000256" key="1">
    <source>
        <dbReference type="ARBA" id="ARBA00010838"/>
    </source>
</evidence>
<organism evidence="6 7">
    <name type="scientific">Olea europaea subsp. europaea</name>
    <dbReference type="NCBI Taxonomy" id="158383"/>
    <lineage>
        <taxon>Eukaryota</taxon>
        <taxon>Viridiplantae</taxon>
        <taxon>Streptophyta</taxon>
        <taxon>Embryophyta</taxon>
        <taxon>Tracheophyta</taxon>
        <taxon>Spermatophyta</taxon>
        <taxon>Magnoliopsida</taxon>
        <taxon>eudicotyledons</taxon>
        <taxon>Gunneridae</taxon>
        <taxon>Pentapetalae</taxon>
        <taxon>asterids</taxon>
        <taxon>lamiids</taxon>
        <taxon>Lamiales</taxon>
        <taxon>Oleaceae</taxon>
        <taxon>Oleeae</taxon>
        <taxon>Olea</taxon>
    </lineage>
</organism>
<dbReference type="Pfam" id="PF00232">
    <property type="entry name" value="Glyco_hydro_1"/>
    <property type="match status" value="1"/>
</dbReference>
<dbReference type="Proteomes" id="UP000594638">
    <property type="component" value="Unassembled WGS sequence"/>
</dbReference>
<dbReference type="PANTHER" id="PTHR10353">
    <property type="entry name" value="GLYCOSYL HYDROLASE"/>
    <property type="match status" value="1"/>
</dbReference>
<evidence type="ECO:0000256" key="3">
    <source>
        <dbReference type="ARBA" id="ARBA00023295"/>
    </source>
</evidence>
<feature type="compositionally biased region" description="Basic and acidic residues" evidence="5">
    <location>
        <begin position="297"/>
        <end position="307"/>
    </location>
</feature>
<name>A0A8S0U1M9_OLEEU</name>
<dbReference type="FunFam" id="3.20.20.80:FF:000020">
    <property type="entry name" value="Beta-glucosidase 12"/>
    <property type="match status" value="1"/>
</dbReference>
<comment type="similarity">
    <text evidence="1 4">Belongs to the glycosyl hydrolase 1 family.</text>
</comment>
<evidence type="ECO:0000313" key="7">
    <source>
        <dbReference type="Proteomes" id="UP000594638"/>
    </source>
</evidence>
<dbReference type="EMBL" id="CACTIH010007399">
    <property type="protein sequence ID" value="CAA3012392.1"/>
    <property type="molecule type" value="Genomic_DNA"/>
</dbReference>
<keyword evidence="3" id="KW-0326">Glycosidase</keyword>
<keyword evidence="2" id="KW-0378">Hydrolase</keyword>
<dbReference type="InterPro" id="IPR033132">
    <property type="entry name" value="GH_1_N_CS"/>
</dbReference>
<gene>
    <name evidence="6" type="ORF">OLEA9_A107415</name>
</gene>
<dbReference type="Gene3D" id="3.20.20.80">
    <property type="entry name" value="Glycosidases"/>
    <property type="match status" value="2"/>
</dbReference>
<dbReference type="PANTHER" id="PTHR10353:SF137">
    <property type="entry name" value="MYROSINASE 3-RELATED"/>
    <property type="match status" value="1"/>
</dbReference>
<dbReference type="InterPro" id="IPR001360">
    <property type="entry name" value="Glyco_hydro_1"/>
</dbReference>
<accession>A0A8S0U1M9</accession>
<dbReference type="SUPFAM" id="SSF51445">
    <property type="entry name" value="(Trans)glycosidases"/>
    <property type="match status" value="1"/>
</dbReference>
<feature type="region of interest" description="Disordered" evidence="5">
    <location>
        <begin position="290"/>
        <end position="310"/>
    </location>
</feature>
<keyword evidence="7" id="KW-1185">Reference proteome</keyword>
<protein>
    <submittedName>
        <fullName evidence="6">Beta-glucosidase 12-like</fullName>
    </submittedName>
</protein>
<evidence type="ECO:0000256" key="5">
    <source>
        <dbReference type="SAM" id="MobiDB-lite"/>
    </source>
</evidence>
<dbReference type="Gramene" id="OE9A107415T1">
    <property type="protein sequence ID" value="OE9A107415C1"/>
    <property type="gene ID" value="OE9A107415"/>
</dbReference>
<dbReference type="GO" id="GO:0008422">
    <property type="term" value="F:beta-glucosidase activity"/>
    <property type="evidence" value="ECO:0007669"/>
    <property type="project" value="UniProtKB-ARBA"/>
</dbReference>
<reference evidence="6 7" key="1">
    <citation type="submission" date="2019-12" db="EMBL/GenBank/DDBJ databases">
        <authorList>
            <person name="Alioto T."/>
            <person name="Alioto T."/>
            <person name="Gomez Garrido J."/>
        </authorList>
    </citation>
    <scope>NUCLEOTIDE SEQUENCE [LARGE SCALE GENOMIC DNA]</scope>
</reference>
<dbReference type="AlphaFoldDB" id="A0A8S0U1M9"/>
<sequence length="477" mass="55593">VKCSSFPKDFIFGATTSAYQIEGAWNVDGKGRSIWDYMTLHEPDSIADGSNGCIALDHYNRFKVNVLSYLTFHRTRFSISWPRILPGGRLCGGVSKEGIKYYNDLIDALLEEGIEPCATLFHWDVPQCLEDQYGGFLDHQIVEHFCEFAEICFWEFGDRVKRWITLNEPWSFSYCGYVGGRFPPRRVDIYRKHYKKHQGDTIGMTNVSTWFYPLRNTPKDAEAASRAVDFMLGWFVAPVITGDYPPSMRENAGERLPIFKPDEVKLVRGSCDFLGINYYTTYYAKNVPKSTSSPPHYDNDRHVENRTHRNGVPIGPRGGSMWLYIVPEGIFHLMLHIKEKYNNPEIFITENGVDEVNDKTITISKARVDEIRIKYHRDHLAFLKKAMEHGVRVKGYFIWSFLDNFEWTQGYNVRFGIFYVDFENGRLTRFPKSSAVWWMNFLNKPKSPWNKLPWKLQDVKTEEEHQSPVKRLRCDNV</sequence>